<accession>G0SGG3</accession>
<dbReference type="RefSeq" id="XP_006696920.1">
    <property type="nucleotide sequence ID" value="XM_006696857.1"/>
</dbReference>
<dbReference type="HOGENOM" id="CLU_047851_1_0_1"/>
<feature type="compositionally biased region" description="Polar residues" evidence="1">
    <location>
        <begin position="1"/>
        <end position="31"/>
    </location>
</feature>
<feature type="compositionally biased region" description="Acidic residues" evidence="1">
    <location>
        <begin position="82"/>
        <end position="111"/>
    </location>
</feature>
<evidence type="ECO:0000256" key="1">
    <source>
        <dbReference type="SAM" id="MobiDB-lite"/>
    </source>
</evidence>
<proteinExistence type="predicted"/>
<dbReference type="GeneID" id="18260661"/>
<feature type="compositionally biased region" description="Polar residues" evidence="1">
    <location>
        <begin position="44"/>
        <end position="58"/>
    </location>
</feature>
<feature type="compositionally biased region" description="Basic and acidic residues" evidence="1">
    <location>
        <begin position="126"/>
        <end position="144"/>
    </location>
</feature>
<dbReference type="Proteomes" id="UP000008066">
    <property type="component" value="Unassembled WGS sequence"/>
</dbReference>
<keyword evidence="3" id="KW-1185">Reference proteome</keyword>
<dbReference type="EMBL" id="GL988047">
    <property type="protein sequence ID" value="EGS17302.1"/>
    <property type="molecule type" value="Genomic_DNA"/>
</dbReference>
<sequence>MDSPRQTPQHSPNPSINDFQQFSFSASNSYYEGSPHHDRRYSKASASSFNESIAGSTSGLPLDGPDGGAGGKGLGNLADELAAFDDDGYDDGYGDGEGYDEEGASGYEDEREGAGVGIGISLDQADDAKREGVRDSGVDVESPRRRQGGVGGSGGGGLGVPSGTNGRRHRRAGSEYDGSEYGTDSDLESPGIPPRLAEKMAEVEALARRGTENNGSSADGTFKRVTDGLRDLGSQAGIEGAASRLITAHSALTTHLTHQTRLLHNLTYPLISSHNQSHIDPDSIDSLLPLLLSLQSTLPRPATPALHALSSLQNLTQDLIHTLNYLSDTLHMSRQTTTAAARKLKSARDVVAEMRRDEELREEGVRWLERGNWGERLARRECAHVCGEVVGGFEKVCEGWRERLVKALKEESSQA</sequence>
<evidence type="ECO:0000313" key="2">
    <source>
        <dbReference type="EMBL" id="EGS17302.1"/>
    </source>
</evidence>
<feature type="compositionally biased region" description="Gly residues" evidence="1">
    <location>
        <begin position="148"/>
        <end position="160"/>
    </location>
</feature>
<dbReference type="OMA" id="CGEWRER"/>
<dbReference type="KEGG" id="cthr:CTHT_0066230"/>
<dbReference type="eggNOG" id="ENOG502S5IN">
    <property type="taxonomic scope" value="Eukaryota"/>
</dbReference>
<feature type="compositionally biased region" description="Gly residues" evidence="1">
    <location>
        <begin position="65"/>
        <end position="74"/>
    </location>
</feature>
<reference evidence="2 3" key="1">
    <citation type="journal article" date="2011" name="Cell">
        <title>Insight into structure and assembly of the nuclear pore complex by utilizing the genome of a eukaryotic thermophile.</title>
        <authorList>
            <person name="Amlacher S."/>
            <person name="Sarges P."/>
            <person name="Flemming D."/>
            <person name="van Noort V."/>
            <person name="Kunze R."/>
            <person name="Devos D.P."/>
            <person name="Arumugam M."/>
            <person name="Bork P."/>
            <person name="Hurt E."/>
        </authorList>
    </citation>
    <scope>NUCLEOTIDE SEQUENCE [LARGE SCALE GENOMIC DNA]</scope>
    <source>
        <strain evidence="3">DSM 1495 / CBS 144.50 / IMI 039719</strain>
    </source>
</reference>
<protein>
    <submittedName>
        <fullName evidence="2">Uncharacterized protein</fullName>
    </submittedName>
</protein>
<evidence type="ECO:0000313" key="3">
    <source>
        <dbReference type="Proteomes" id="UP000008066"/>
    </source>
</evidence>
<dbReference type="OrthoDB" id="5427526at2759"/>
<organism evidence="3">
    <name type="scientific">Chaetomium thermophilum (strain DSM 1495 / CBS 144.50 / IMI 039719)</name>
    <name type="common">Thermochaetoides thermophila</name>
    <dbReference type="NCBI Taxonomy" id="759272"/>
    <lineage>
        <taxon>Eukaryota</taxon>
        <taxon>Fungi</taxon>
        <taxon>Dikarya</taxon>
        <taxon>Ascomycota</taxon>
        <taxon>Pezizomycotina</taxon>
        <taxon>Sordariomycetes</taxon>
        <taxon>Sordariomycetidae</taxon>
        <taxon>Sordariales</taxon>
        <taxon>Chaetomiaceae</taxon>
        <taxon>Thermochaetoides</taxon>
    </lineage>
</organism>
<dbReference type="AlphaFoldDB" id="G0SGG3"/>
<name>G0SGG3_CHATD</name>
<feature type="region of interest" description="Disordered" evidence="1">
    <location>
        <begin position="1"/>
        <end position="193"/>
    </location>
</feature>
<gene>
    <name evidence="2" type="ORF">CTHT_0066230</name>
</gene>